<dbReference type="AlphaFoldDB" id="A0A845Q818"/>
<comment type="caution">
    <text evidence="2">The sequence shown here is derived from an EMBL/GenBank/DDBJ whole genome shotgun (WGS) entry which is preliminary data.</text>
</comment>
<feature type="transmembrane region" description="Helical" evidence="1">
    <location>
        <begin position="39"/>
        <end position="59"/>
    </location>
</feature>
<dbReference type="Proteomes" id="UP000470384">
    <property type="component" value="Unassembled WGS sequence"/>
</dbReference>
<keyword evidence="1" id="KW-1133">Transmembrane helix</keyword>
<gene>
    <name evidence="2" type="ORF">GTQ45_01570</name>
</gene>
<dbReference type="GeneID" id="300653397"/>
<evidence type="ECO:0000313" key="3">
    <source>
        <dbReference type="Proteomes" id="UP000470384"/>
    </source>
</evidence>
<organism evidence="2 3">
    <name type="scientific">Pyruvatibacter mobilis</name>
    <dbReference type="NCBI Taxonomy" id="1712261"/>
    <lineage>
        <taxon>Bacteria</taxon>
        <taxon>Pseudomonadati</taxon>
        <taxon>Pseudomonadota</taxon>
        <taxon>Alphaproteobacteria</taxon>
        <taxon>Hyphomicrobiales</taxon>
        <taxon>Parvibaculaceae</taxon>
        <taxon>Pyruvatibacter</taxon>
    </lineage>
</organism>
<feature type="transmembrane region" description="Helical" evidence="1">
    <location>
        <begin position="98"/>
        <end position="119"/>
    </location>
</feature>
<accession>A0A845Q818</accession>
<evidence type="ECO:0000313" key="2">
    <source>
        <dbReference type="EMBL" id="NBG94418.1"/>
    </source>
</evidence>
<dbReference type="EMBL" id="WXYQ01000001">
    <property type="protein sequence ID" value="NBG94418.1"/>
    <property type="molecule type" value="Genomic_DNA"/>
</dbReference>
<protein>
    <submittedName>
        <fullName evidence="2">Uncharacterized protein</fullName>
    </submittedName>
</protein>
<name>A0A845Q818_9HYPH</name>
<keyword evidence="3" id="KW-1185">Reference proteome</keyword>
<keyword evidence="1" id="KW-0812">Transmembrane</keyword>
<dbReference type="RefSeq" id="WP_027840598.1">
    <property type="nucleotide sequence ID" value="NZ_BMHN01000001.1"/>
</dbReference>
<reference evidence="2 3" key="1">
    <citation type="journal article" date="2016" name="Int. J. Syst. Evol. Microbiol.">
        <title>Pyruvatibacter mobilis gen. nov., sp. nov., a marine bacterium from the culture broth of Picochlorum sp. 122.</title>
        <authorList>
            <person name="Wang G."/>
            <person name="Tang M."/>
            <person name="Wu H."/>
            <person name="Dai S."/>
            <person name="Li T."/>
            <person name="Chen C."/>
            <person name="He H."/>
            <person name="Fan J."/>
            <person name="Xiang W."/>
            <person name="Li X."/>
        </authorList>
    </citation>
    <scope>NUCLEOTIDE SEQUENCE [LARGE SCALE GENOMIC DNA]</scope>
    <source>
        <strain evidence="2 3">GYP-11</strain>
    </source>
</reference>
<feature type="transmembrane region" description="Helical" evidence="1">
    <location>
        <begin position="71"/>
        <end position="92"/>
    </location>
</feature>
<evidence type="ECO:0000256" key="1">
    <source>
        <dbReference type="SAM" id="Phobius"/>
    </source>
</evidence>
<sequence>MIAIIPLLIILLIAYNIVVFITGPDLAATLFSVDMVSGAVWSFSVADLFLVTGLILLFIEIVKATSTAQTSIINHGLSMLVFVLCIVEFIIVPEAASSTFFFITMLALLDVVAGFSVTITTARRDFAVGE</sequence>
<proteinExistence type="predicted"/>
<keyword evidence="1" id="KW-0472">Membrane</keyword>
<dbReference type="OrthoDB" id="9811032at2"/>
<feature type="transmembrane region" description="Helical" evidence="1">
    <location>
        <begin position="7"/>
        <end position="33"/>
    </location>
</feature>